<dbReference type="AlphaFoldDB" id="A0A420WVI0"/>
<accession>A0A420WVI0</accession>
<dbReference type="GO" id="GO:0015846">
    <property type="term" value="P:polyamine transport"/>
    <property type="evidence" value="ECO:0007669"/>
    <property type="project" value="InterPro"/>
</dbReference>
<sequence>MQFPSVRWLLAAALLAGSAMAQAADRLYLFNWADYMPPGVIHDFEQQYDVNVVQSYYNSNAEMLAKLRAGGDRQYDVVFPTDYFVARLVQADLLQPLGKKVTGRDHLFPEFRAPSYDPEGRYSVPYQWGDTGIVYNTETLPNLPHSWDALYDPELNAEQPFALLKGDGQFTLGTICAWQGHGFDCHDRKQWVAAAKAARSTMNRPNFSGFVNGLAAIDQVARGVIQVGIAYNGDYVNKRATGGEAYRKVGFFVPEEGSQRWVDSMVIPKHAPHPELARQFISYMLRPEVAARISNFTGYTTPNRDALPRLEPRLRQPPALPDEKTRQRLSVTPALSGEDLQFIQQLWTEVRSR</sequence>
<comment type="function">
    <text evidence="5">Required for the activity of the bacterial periplasmic transport system of putrescine.</text>
</comment>
<dbReference type="RefSeq" id="WP_121173202.1">
    <property type="nucleotide sequence ID" value="NZ_RBIN01000006.1"/>
</dbReference>
<evidence type="ECO:0000256" key="1">
    <source>
        <dbReference type="ARBA" id="ARBA00004418"/>
    </source>
</evidence>
<feature type="region of interest" description="Disordered" evidence="7">
    <location>
        <begin position="301"/>
        <end position="326"/>
    </location>
</feature>
<proteinExistence type="inferred from homology"/>
<evidence type="ECO:0000256" key="5">
    <source>
        <dbReference type="PIRNR" id="PIRNR019574"/>
    </source>
</evidence>
<dbReference type="EMBL" id="RBIN01000006">
    <property type="protein sequence ID" value="RKR02557.1"/>
    <property type="molecule type" value="Genomic_DNA"/>
</dbReference>
<comment type="subcellular location">
    <subcellularLocation>
        <location evidence="1 5">Periplasm</location>
    </subcellularLocation>
</comment>
<evidence type="ECO:0000313" key="10">
    <source>
        <dbReference type="Proteomes" id="UP000281975"/>
    </source>
</evidence>
<dbReference type="Pfam" id="PF13416">
    <property type="entry name" value="SBP_bac_8"/>
    <property type="match status" value="1"/>
</dbReference>
<feature type="chain" id="PRO_5019327015" description="Putrescine-binding periplasmic protein" evidence="8">
    <location>
        <begin position="24"/>
        <end position="353"/>
    </location>
</feature>
<name>A0A420WVI0_9GAMM</name>
<organism evidence="9 10">
    <name type="scientific">Kushneria sinocarnis</name>
    <dbReference type="NCBI Taxonomy" id="595502"/>
    <lineage>
        <taxon>Bacteria</taxon>
        <taxon>Pseudomonadati</taxon>
        <taxon>Pseudomonadota</taxon>
        <taxon>Gammaproteobacteria</taxon>
        <taxon>Oceanospirillales</taxon>
        <taxon>Halomonadaceae</taxon>
        <taxon>Kushneria</taxon>
    </lineage>
</organism>
<gene>
    <name evidence="9" type="ORF">C7446_2273</name>
</gene>
<dbReference type="InterPro" id="IPR006059">
    <property type="entry name" value="SBP"/>
</dbReference>
<dbReference type="Gene3D" id="3.40.190.10">
    <property type="entry name" value="Periplasmic binding protein-like II"/>
    <property type="match status" value="2"/>
</dbReference>
<dbReference type="PIRSF" id="PIRSF019574">
    <property type="entry name" value="Periplasmic_polyamine_BP"/>
    <property type="match status" value="1"/>
</dbReference>
<feature type="binding site" evidence="6">
    <location>
        <position position="83"/>
    </location>
    <ligand>
        <name>spermidine</name>
        <dbReference type="ChEBI" id="CHEBI:57834"/>
    </ligand>
</feature>
<feature type="signal peptide" evidence="8">
    <location>
        <begin position="1"/>
        <end position="23"/>
    </location>
</feature>
<evidence type="ECO:0000313" key="9">
    <source>
        <dbReference type="EMBL" id="RKR02557.1"/>
    </source>
</evidence>
<evidence type="ECO:0000256" key="8">
    <source>
        <dbReference type="SAM" id="SignalP"/>
    </source>
</evidence>
<protein>
    <recommendedName>
        <fullName evidence="5">Putrescine-binding periplasmic protein</fullName>
    </recommendedName>
</protein>
<dbReference type="GO" id="GO:0042597">
    <property type="term" value="C:periplasmic space"/>
    <property type="evidence" value="ECO:0007669"/>
    <property type="project" value="UniProtKB-SubCell"/>
</dbReference>
<dbReference type="CDD" id="cd13590">
    <property type="entry name" value="PBP2_PotD_PotF_like"/>
    <property type="match status" value="1"/>
</dbReference>
<evidence type="ECO:0000256" key="3">
    <source>
        <dbReference type="ARBA" id="ARBA00022729"/>
    </source>
</evidence>
<comment type="caution">
    <text evidence="9">The sequence shown here is derived from an EMBL/GenBank/DDBJ whole genome shotgun (WGS) entry which is preliminary data.</text>
</comment>
<reference evidence="9 10" key="1">
    <citation type="submission" date="2018-10" db="EMBL/GenBank/DDBJ databases">
        <title>Genomic Encyclopedia of Type Strains, Phase IV (KMG-IV): sequencing the most valuable type-strain genomes for metagenomic binning, comparative biology and taxonomic classification.</title>
        <authorList>
            <person name="Goeker M."/>
        </authorList>
    </citation>
    <scope>NUCLEOTIDE SEQUENCE [LARGE SCALE GENOMIC DNA]</scope>
    <source>
        <strain evidence="9 10">DSM 23229</strain>
    </source>
</reference>
<dbReference type="PANTHER" id="PTHR30222:SF17">
    <property type="entry name" value="SPERMIDINE_PUTRESCINE-BINDING PERIPLASMIC PROTEIN"/>
    <property type="match status" value="1"/>
</dbReference>
<dbReference type="PRINTS" id="PR00909">
    <property type="entry name" value="SPERMDNBNDNG"/>
</dbReference>
<keyword evidence="3 8" id="KW-0732">Signal</keyword>
<comment type="similarity">
    <text evidence="5">Belongs to the bacterial solute-binding protein PotD/PotF family.</text>
</comment>
<dbReference type="GO" id="GO:0019808">
    <property type="term" value="F:polyamine binding"/>
    <property type="evidence" value="ECO:0007669"/>
    <property type="project" value="InterPro"/>
</dbReference>
<dbReference type="Proteomes" id="UP000281975">
    <property type="component" value="Unassembled WGS sequence"/>
</dbReference>
<evidence type="ECO:0000256" key="4">
    <source>
        <dbReference type="ARBA" id="ARBA00022764"/>
    </source>
</evidence>
<dbReference type="InterPro" id="IPR001188">
    <property type="entry name" value="Sperm_putr-bd"/>
</dbReference>
<keyword evidence="2 5" id="KW-0813">Transport</keyword>
<evidence type="ECO:0000256" key="2">
    <source>
        <dbReference type="ARBA" id="ARBA00022448"/>
    </source>
</evidence>
<dbReference type="OrthoDB" id="9769319at2"/>
<evidence type="ECO:0000256" key="6">
    <source>
        <dbReference type="PIRSR" id="PIRSR019574-1"/>
    </source>
</evidence>
<keyword evidence="4 5" id="KW-0574">Periplasm</keyword>
<dbReference type="SUPFAM" id="SSF53850">
    <property type="entry name" value="Periplasmic binding protein-like II"/>
    <property type="match status" value="1"/>
</dbReference>
<evidence type="ECO:0000256" key="7">
    <source>
        <dbReference type="SAM" id="MobiDB-lite"/>
    </source>
</evidence>
<keyword evidence="10" id="KW-1185">Reference proteome</keyword>
<dbReference type="PANTHER" id="PTHR30222">
    <property type="entry name" value="SPERMIDINE/PUTRESCINE-BINDING PERIPLASMIC PROTEIN"/>
    <property type="match status" value="1"/>
</dbReference>